<dbReference type="EC" id="1.5.1.-" evidence="6"/>
<dbReference type="PANTHER" id="PTHR33798:SF5">
    <property type="entry name" value="FLAVIN REDUCTASE LIKE DOMAIN-CONTAINING PROTEIN"/>
    <property type="match status" value="1"/>
</dbReference>
<dbReference type="SMART" id="SM00903">
    <property type="entry name" value="Flavin_Reduct"/>
    <property type="match status" value="1"/>
</dbReference>
<dbReference type="EMBL" id="JBHTKZ010000045">
    <property type="protein sequence ID" value="MFD1183415.1"/>
    <property type="molecule type" value="Genomic_DNA"/>
</dbReference>
<dbReference type="RefSeq" id="WP_240270557.1">
    <property type="nucleotide sequence ID" value="NZ_JAKSXN010000049.1"/>
</dbReference>
<evidence type="ECO:0000313" key="6">
    <source>
        <dbReference type="EMBL" id="MFD1183415.1"/>
    </source>
</evidence>
<dbReference type="SUPFAM" id="SSF50475">
    <property type="entry name" value="FMN-binding split barrel"/>
    <property type="match status" value="1"/>
</dbReference>
<organism evidence="6 7">
    <name type="scientific">Paenibacillus timonensis</name>
    <dbReference type="NCBI Taxonomy" id="225915"/>
    <lineage>
        <taxon>Bacteria</taxon>
        <taxon>Bacillati</taxon>
        <taxon>Bacillota</taxon>
        <taxon>Bacilli</taxon>
        <taxon>Bacillales</taxon>
        <taxon>Paenibacillaceae</taxon>
        <taxon>Paenibacillus</taxon>
    </lineage>
</organism>
<evidence type="ECO:0000256" key="3">
    <source>
        <dbReference type="ARBA" id="ARBA00022643"/>
    </source>
</evidence>
<accession>A0ABW3SGR5</accession>
<keyword evidence="2" id="KW-0285">Flavoprotein</keyword>
<comment type="cofactor">
    <cofactor evidence="1">
        <name>FMN</name>
        <dbReference type="ChEBI" id="CHEBI:58210"/>
    </cofactor>
</comment>
<evidence type="ECO:0000259" key="5">
    <source>
        <dbReference type="SMART" id="SM00903"/>
    </source>
</evidence>
<evidence type="ECO:0000256" key="1">
    <source>
        <dbReference type="ARBA" id="ARBA00001917"/>
    </source>
</evidence>
<keyword evidence="7" id="KW-1185">Reference proteome</keyword>
<dbReference type="PANTHER" id="PTHR33798">
    <property type="entry name" value="FLAVOPROTEIN OXYGENASE"/>
    <property type="match status" value="1"/>
</dbReference>
<evidence type="ECO:0000313" key="7">
    <source>
        <dbReference type="Proteomes" id="UP001597211"/>
    </source>
</evidence>
<evidence type="ECO:0000256" key="2">
    <source>
        <dbReference type="ARBA" id="ARBA00022630"/>
    </source>
</evidence>
<proteinExistence type="inferred from homology"/>
<dbReference type="InterPro" id="IPR002563">
    <property type="entry name" value="Flavin_Rdtase-like_dom"/>
</dbReference>
<dbReference type="Proteomes" id="UP001597211">
    <property type="component" value="Unassembled WGS sequence"/>
</dbReference>
<dbReference type="Pfam" id="PF01613">
    <property type="entry name" value="Flavin_Reduct"/>
    <property type="match status" value="1"/>
</dbReference>
<comment type="caution">
    <text evidence="6">The sequence shown here is derived from an EMBL/GenBank/DDBJ whole genome shotgun (WGS) entry which is preliminary data.</text>
</comment>
<reference evidence="7" key="1">
    <citation type="journal article" date="2019" name="Int. J. Syst. Evol. Microbiol.">
        <title>The Global Catalogue of Microorganisms (GCM) 10K type strain sequencing project: providing services to taxonomists for standard genome sequencing and annotation.</title>
        <authorList>
            <consortium name="The Broad Institute Genomics Platform"/>
            <consortium name="The Broad Institute Genome Sequencing Center for Infectious Disease"/>
            <person name="Wu L."/>
            <person name="Ma J."/>
        </authorList>
    </citation>
    <scope>NUCLEOTIDE SEQUENCE [LARGE SCALE GENOMIC DNA]</scope>
    <source>
        <strain evidence="7">CCUG 48216</strain>
    </source>
</reference>
<name>A0ABW3SGR5_9BACL</name>
<gene>
    <name evidence="6" type="ORF">ACFQ2Z_18910</name>
</gene>
<sequence length="218" mass="23329">MISINPEHQTERDNYKLLIGSIIPRPVALVTTLSPEGVLNAAPFSYFNIVTADPPMVSVAVQRKNGATKDTARNAATAGAFVVHIADEAYIRELNLTAAPLPPEESEVEAAGLTPITSEAVAVPGIAEAKIRMECVLERSIPLGGTGQVPSVDLLVGRVVRFHIDEALYESGRIDPHGLRPVSRLAGNSYARLGEVFELERPRYDLGIAGSVGSQQTH</sequence>
<evidence type="ECO:0000256" key="4">
    <source>
        <dbReference type="ARBA" id="ARBA00038054"/>
    </source>
</evidence>
<protein>
    <submittedName>
        <fullName evidence="6">Flavin reductase family protein</fullName>
        <ecNumber evidence="6">1.5.1.-</ecNumber>
    </submittedName>
</protein>
<comment type="similarity">
    <text evidence="4">Belongs to the flavoredoxin family.</text>
</comment>
<feature type="domain" description="Flavin reductase like" evidence="5">
    <location>
        <begin position="20"/>
        <end position="177"/>
    </location>
</feature>
<keyword evidence="6" id="KW-0560">Oxidoreductase</keyword>
<dbReference type="Gene3D" id="2.30.110.10">
    <property type="entry name" value="Electron Transport, Fmn-binding Protein, Chain A"/>
    <property type="match status" value="1"/>
</dbReference>
<dbReference type="InterPro" id="IPR012349">
    <property type="entry name" value="Split_barrel_FMN-bd"/>
</dbReference>
<dbReference type="GO" id="GO:0016491">
    <property type="term" value="F:oxidoreductase activity"/>
    <property type="evidence" value="ECO:0007669"/>
    <property type="project" value="UniProtKB-KW"/>
</dbReference>
<keyword evidence="3" id="KW-0288">FMN</keyword>